<protein>
    <recommendedName>
        <fullName evidence="2">DUF6644 domain-containing protein</fullName>
    </recommendedName>
</protein>
<evidence type="ECO:0000313" key="4">
    <source>
        <dbReference type="Proteomes" id="UP001524569"/>
    </source>
</evidence>
<evidence type="ECO:0000259" key="2">
    <source>
        <dbReference type="Pfam" id="PF20349"/>
    </source>
</evidence>
<evidence type="ECO:0000256" key="1">
    <source>
        <dbReference type="SAM" id="Phobius"/>
    </source>
</evidence>
<sequence>MSALDTFKALQSSEFGRFIGGQDHLFCAGLELAHIVGMILLLASIALVSLRLFGVGLRQQSVLALSKATSGFIRTGLALLAGSGLLIFIPAATSYYPNDFFWYKAILLAAALAVHLTAYRWITHSENPSPWAARATGSLSLGLWLSVAFAGRFIGFFS</sequence>
<dbReference type="RefSeq" id="WP_256612597.1">
    <property type="nucleotide sequence ID" value="NZ_JANIBM010000046.1"/>
</dbReference>
<reference evidence="3 4" key="1">
    <citation type="submission" date="2022-07" db="EMBL/GenBank/DDBJ databases">
        <title>Methylomonas rivi sp. nov., Methylomonas rosea sp. nov., Methylomonas aureus sp. nov. and Methylomonas subterranea sp. nov., four novel methanotrophs isolated from a freshwater creek and the deep terrestrial subsurface.</title>
        <authorList>
            <person name="Abin C."/>
            <person name="Sankaranarayanan K."/>
            <person name="Garner C."/>
            <person name="Sindelar R."/>
            <person name="Kotary K."/>
            <person name="Garner R."/>
            <person name="Barclay S."/>
            <person name="Lawson P."/>
            <person name="Krumholz L."/>
        </authorList>
    </citation>
    <scope>NUCLEOTIDE SEQUENCE [LARGE SCALE GENOMIC DNA]</scope>
    <source>
        <strain evidence="3 4">SURF-1</strain>
    </source>
</reference>
<feature type="domain" description="DUF6644" evidence="2">
    <location>
        <begin position="32"/>
        <end position="156"/>
    </location>
</feature>
<dbReference type="InterPro" id="IPR046586">
    <property type="entry name" value="DUF6644"/>
</dbReference>
<feature type="transmembrane region" description="Helical" evidence="1">
    <location>
        <begin position="32"/>
        <end position="54"/>
    </location>
</feature>
<organism evidence="3 4">
    <name type="scientific">Methylomonas aurea</name>
    <dbReference type="NCBI Taxonomy" id="2952224"/>
    <lineage>
        <taxon>Bacteria</taxon>
        <taxon>Pseudomonadati</taxon>
        <taxon>Pseudomonadota</taxon>
        <taxon>Gammaproteobacteria</taxon>
        <taxon>Methylococcales</taxon>
        <taxon>Methylococcaceae</taxon>
        <taxon>Methylomonas</taxon>
    </lineage>
</organism>
<comment type="caution">
    <text evidence="3">The sequence shown here is derived from an EMBL/GenBank/DDBJ whole genome shotgun (WGS) entry which is preliminary data.</text>
</comment>
<keyword evidence="1" id="KW-1133">Transmembrane helix</keyword>
<name>A0ABT1UMB8_9GAMM</name>
<dbReference type="Proteomes" id="UP001524569">
    <property type="component" value="Unassembled WGS sequence"/>
</dbReference>
<feature type="transmembrane region" description="Helical" evidence="1">
    <location>
        <begin position="131"/>
        <end position="154"/>
    </location>
</feature>
<gene>
    <name evidence="3" type="ORF">NP603_19880</name>
</gene>
<proteinExistence type="predicted"/>
<keyword evidence="1" id="KW-0812">Transmembrane</keyword>
<accession>A0ABT1UMB8</accession>
<feature type="transmembrane region" description="Helical" evidence="1">
    <location>
        <begin position="101"/>
        <end position="119"/>
    </location>
</feature>
<feature type="transmembrane region" description="Helical" evidence="1">
    <location>
        <begin position="75"/>
        <end position="95"/>
    </location>
</feature>
<dbReference type="EMBL" id="JANIBM010000046">
    <property type="protein sequence ID" value="MCQ8183382.1"/>
    <property type="molecule type" value="Genomic_DNA"/>
</dbReference>
<dbReference type="Pfam" id="PF20349">
    <property type="entry name" value="DUF6644"/>
    <property type="match status" value="1"/>
</dbReference>
<keyword evidence="1" id="KW-0472">Membrane</keyword>
<evidence type="ECO:0000313" key="3">
    <source>
        <dbReference type="EMBL" id="MCQ8183382.1"/>
    </source>
</evidence>
<keyword evidence="4" id="KW-1185">Reference proteome</keyword>